<dbReference type="RefSeq" id="WP_110887964.1">
    <property type="nucleotide sequence ID" value="NZ_QJSX01000014.1"/>
</dbReference>
<evidence type="ECO:0000313" key="1">
    <source>
        <dbReference type="EMBL" id="PYE51947.1"/>
    </source>
</evidence>
<reference evidence="1 2" key="1">
    <citation type="submission" date="2018-06" db="EMBL/GenBank/DDBJ databases">
        <title>Genomic Encyclopedia of Type Strains, Phase IV (KMG-IV): sequencing the most valuable type-strain genomes for metagenomic binning, comparative biology and taxonomic classification.</title>
        <authorList>
            <person name="Goeker M."/>
        </authorList>
    </citation>
    <scope>NUCLEOTIDE SEQUENCE [LARGE SCALE GENOMIC DNA]</scope>
    <source>
        <strain evidence="1 2">DSM 18048</strain>
    </source>
</reference>
<organism evidence="1 2">
    <name type="scientific">Deinococcus yavapaiensis KR-236</name>
    <dbReference type="NCBI Taxonomy" id="694435"/>
    <lineage>
        <taxon>Bacteria</taxon>
        <taxon>Thermotogati</taxon>
        <taxon>Deinococcota</taxon>
        <taxon>Deinococci</taxon>
        <taxon>Deinococcales</taxon>
        <taxon>Deinococcaceae</taxon>
        <taxon>Deinococcus</taxon>
    </lineage>
</organism>
<comment type="caution">
    <text evidence="1">The sequence shown here is derived from an EMBL/GenBank/DDBJ whole genome shotgun (WGS) entry which is preliminary data.</text>
</comment>
<name>A0A318S287_9DEIO</name>
<sequence length="67" mass="7882">MLSDVAELIERAWLSVMMCNDLDENTSAELLLLLEDVRAELKRARTERYERRLRSLVEFVLDEVELA</sequence>
<protein>
    <submittedName>
        <fullName evidence="1">Uncharacterized protein</fullName>
    </submittedName>
</protein>
<accession>A0A318S287</accession>
<evidence type="ECO:0000313" key="2">
    <source>
        <dbReference type="Proteomes" id="UP000248326"/>
    </source>
</evidence>
<gene>
    <name evidence="1" type="ORF">DES52_114148</name>
</gene>
<dbReference type="EMBL" id="QJSX01000014">
    <property type="protein sequence ID" value="PYE51947.1"/>
    <property type="molecule type" value="Genomic_DNA"/>
</dbReference>
<dbReference type="AlphaFoldDB" id="A0A318S287"/>
<proteinExistence type="predicted"/>
<dbReference type="Proteomes" id="UP000248326">
    <property type="component" value="Unassembled WGS sequence"/>
</dbReference>
<keyword evidence="2" id="KW-1185">Reference proteome</keyword>